<dbReference type="PANTHER" id="PTHR46018:SF2">
    <property type="entry name" value="ZINC PHOSPHODIESTERASE ELAC PROTEIN 1"/>
    <property type="match status" value="1"/>
</dbReference>
<evidence type="ECO:0000313" key="4">
    <source>
        <dbReference type="Proteomes" id="UP001320898"/>
    </source>
</evidence>
<dbReference type="InterPro" id="IPR044094">
    <property type="entry name" value="AtsA-like_MBL-fold"/>
</dbReference>
<sequence>MKVTFLGTGAAFPDPIRGQSGILMSLNNGRHFLFDCGAGTTRQLVCAGVNPADVDLVCLTHLHHDHICDYPAFIITGWMFDRPGSSVLLGPKGVRHFSDHLFEGGAFKGDFDARSHYASRKANIDAIRPDIREMSPGIVYEDDDIRITADLVDHIPNDINECFGVRIEAEGKTVAFSGDTAPCESMVRLAEDADLLIHECTFPESFIEFRKRTGVGIHAHTGPTDLGKIAKRARVKSLVPTHFGHFDSTSPVLKHAARNHFPIDEMGPHLFDDMARDIRAEYDGPLTFARDLLRIDL</sequence>
<keyword evidence="4" id="KW-1185">Reference proteome</keyword>
<name>A0AAW5R336_9HYPH</name>
<dbReference type="PANTHER" id="PTHR46018">
    <property type="entry name" value="ZINC PHOSPHODIESTERASE ELAC PROTEIN 1"/>
    <property type="match status" value="1"/>
</dbReference>
<dbReference type="InterPro" id="IPR001279">
    <property type="entry name" value="Metallo-B-lactamas"/>
</dbReference>
<dbReference type="InterPro" id="IPR036866">
    <property type="entry name" value="RibonucZ/Hydroxyglut_hydro"/>
</dbReference>
<gene>
    <name evidence="3" type="ORF">MUB46_16825</name>
</gene>
<feature type="domain" description="Metallo-beta-lactamase" evidence="2">
    <location>
        <begin position="18"/>
        <end position="242"/>
    </location>
</feature>
<dbReference type="Pfam" id="PF23023">
    <property type="entry name" value="Anti-Pycsar_Apyc1"/>
    <property type="match status" value="1"/>
</dbReference>
<dbReference type="SMART" id="SM00849">
    <property type="entry name" value="Lactamase_B"/>
    <property type="match status" value="1"/>
</dbReference>
<evidence type="ECO:0000259" key="2">
    <source>
        <dbReference type="SMART" id="SM00849"/>
    </source>
</evidence>
<organism evidence="3 4">
    <name type="scientific">Microbaculum marinisediminis</name>
    <dbReference type="NCBI Taxonomy" id="2931392"/>
    <lineage>
        <taxon>Bacteria</taxon>
        <taxon>Pseudomonadati</taxon>
        <taxon>Pseudomonadota</taxon>
        <taxon>Alphaproteobacteria</taxon>
        <taxon>Hyphomicrobiales</taxon>
        <taxon>Tepidamorphaceae</taxon>
        <taxon>Microbaculum</taxon>
    </lineage>
</organism>
<dbReference type="CDD" id="cd07719">
    <property type="entry name" value="arylsulfatase_AtsA-like_MBL-fold"/>
    <property type="match status" value="1"/>
</dbReference>
<dbReference type="RefSeq" id="WP_261617092.1">
    <property type="nucleotide sequence ID" value="NZ_JALIDZ010000007.1"/>
</dbReference>
<evidence type="ECO:0000313" key="3">
    <source>
        <dbReference type="EMBL" id="MCT8973529.1"/>
    </source>
</evidence>
<evidence type="ECO:0000256" key="1">
    <source>
        <dbReference type="ARBA" id="ARBA00022801"/>
    </source>
</evidence>
<dbReference type="SUPFAM" id="SSF56281">
    <property type="entry name" value="Metallo-hydrolase/oxidoreductase"/>
    <property type="match status" value="1"/>
</dbReference>
<proteinExistence type="predicted"/>
<keyword evidence="1" id="KW-0378">Hydrolase</keyword>
<dbReference type="GO" id="GO:0042781">
    <property type="term" value="F:3'-tRNA processing endoribonuclease activity"/>
    <property type="evidence" value="ECO:0007669"/>
    <property type="project" value="TreeGrafter"/>
</dbReference>
<dbReference type="Gene3D" id="3.60.15.10">
    <property type="entry name" value="Ribonuclease Z/Hydroxyacylglutathione hydrolase-like"/>
    <property type="match status" value="1"/>
</dbReference>
<dbReference type="AlphaFoldDB" id="A0AAW5R336"/>
<protein>
    <submittedName>
        <fullName evidence="3">MBL fold metallo-hydrolase</fullName>
    </submittedName>
</protein>
<accession>A0AAW5R336</accession>
<dbReference type="Proteomes" id="UP001320898">
    <property type="component" value="Unassembled WGS sequence"/>
</dbReference>
<reference evidence="3 4" key="1">
    <citation type="submission" date="2022-04" db="EMBL/GenBank/DDBJ databases">
        <authorList>
            <person name="Ye Y.-Q."/>
            <person name="Du Z.-J."/>
        </authorList>
    </citation>
    <scope>NUCLEOTIDE SEQUENCE [LARGE SCALE GENOMIC DNA]</scope>
    <source>
        <strain evidence="3 4">A6E488</strain>
    </source>
</reference>
<dbReference type="EMBL" id="JALIDZ010000007">
    <property type="protein sequence ID" value="MCT8973529.1"/>
    <property type="molecule type" value="Genomic_DNA"/>
</dbReference>
<comment type="caution">
    <text evidence="3">The sequence shown here is derived from an EMBL/GenBank/DDBJ whole genome shotgun (WGS) entry which is preliminary data.</text>
</comment>